<sequence length="56" mass="6338">MSTHSTYDMLRHIADSWGLLAMLAIFLVLVTWPFRPGHRAKNHAAATLIFKDENDG</sequence>
<evidence type="ECO:0000313" key="3">
    <source>
        <dbReference type="Proteomes" id="UP000465810"/>
    </source>
</evidence>
<name>A0A7X4K8V4_9SPHN</name>
<accession>A0A7X4K8V4</accession>
<keyword evidence="1" id="KW-1133">Transmembrane helix</keyword>
<evidence type="ECO:0000256" key="1">
    <source>
        <dbReference type="SAM" id="Phobius"/>
    </source>
</evidence>
<protein>
    <submittedName>
        <fullName evidence="2">CcoQ/FixQ family Cbb3-type cytochrome c oxidase assembly chaperone</fullName>
    </submittedName>
</protein>
<dbReference type="AlphaFoldDB" id="A0A7X4K8V4"/>
<dbReference type="InterPro" id="IPR008621">
    <property type="entry name" value="Cbb3-typ_cyt_oxidase_comp"/>
</dbReference>
<dbReference type="RefSeq" id="WP_160987107.1">
    <property type="nucleotide sequence ID" value="NZ_WVTD01000018.1"/>
</dbReference>
<dbReference type="EMBL" id="WVTD01000018">
    <property type="protein sequence ID" value="MYL99669.1"/>
    <property type="molecule type" value="Genomic_DNA"/>
</dbReference>
<reference evidence="2 3" key="1">
    <citation type="submission" date="2019-12" db="EMBL/GenBank/DDBJ databases">
        <authorList>
            <person name="Feng G."/>
            <person name="Zhu H."/>
        </authorList>
    </citation>
    <scope>NUCLEOTIDE SEQUENCE [LARGE SCALE GENOMIC DNA]</scope>
    <source>
        <strain evidence="2 3">FGD1</strain>
    </source>
</reference>
<gene>
    <name evidence="2" type="ORF">GR702_18070</name>
</gene>
<evidence type="ECO:0000313" key="2">
    <source>
        <dbReference type="EMBL" id="MYL99669.1"/>
    </source>
</evidence>
<keyword evidence="3" id="KW-1185">Reference proteome</keyword>
<keyword evidence="1" id="KW-0812">Transmembrane</keyword>
<dbReference type="Pfam" id="PF05545">
    <property type="entry name" value="FixQ"/>
    <property type="match status" value="1"/>
</dbReference>
<dbReference type="Proteomes" id="UP000465810">
    <property type="component" value="Unassembled WGS sequence"/>
</dbReference>
<comment type="caution">
    <text evidence="2">The sequence shown here is derived from an EMBL/GenBank/DDBJ whole genome shotgun (WGS) entry which is preliminary data.</text>
</comment>
<dbReference type="CDD" id="cd01324">
    <property type="entry name" value="cbb3_Oxidase_CcoQ"/>
    <property type="match status" value="1"/>
</dbReference>
<organism evidence="2 3">
    <name type="scientific">Novosphingobium silvae</name>
    <dbReference type="NCBI Taxonomy" id="2692619"/>
    <lineage>
        <taxon>Bacteria</taxon>
        <taxon>Pseudomonadati</taxon>
        <taxon>Pseudomonadota</taxon>
        <taxon>Alphaproteobacteria</taxon>
        <taxon>Sphingomonadales</taxon>
        <taxon>Sphingomonadaceae</taxon>
        <taxon>Novosphingobium</taxon>
    </lineage>
</organism>
<keyword evidence="1" id="KW-0472">Membrane</keyword>
<proteinExistence type="predicted"/>
<feature type="transmembrane region" description="Helical" evidence="1">
    <location>
        <begin position="16"/>
        <end position="34"/>
    </location>
</feature>